<feature type="compositionally biased region" description="Low complexity" evidence="1">
    <location>
        <begin position="357"/>
        <end position="381"/>
    </location>
</feature>
<feature type="compositionally biased region" description="Polar residues" evidence="1">
    <location>
        <begin position="323"/>
        <end position="335"/>
    </location>
</feature>
<sequence length="496" mass="53923">MACSERESLERQIRFLSGLIQKHKTDHSLSGHFTNCTFRRVNSSGLPKPVGPNRFSLINHPGIACTQLPERKNSPLEKLKAIKTARRAAGNRLTLLQQHRNIITTTSLGNAVKNPGQPVEKLQHRSSEAIRRLIPATESMEKLLPKVVLSSAHKITTRSPQAQLVVMPTSSCPSKPNLPTCSVVPSNNNVKQQSLYVFTNEKACFAPLSGKAMHSKFRVAKDKVVHDVTVAAARTSSPSKGSTCSSPVLQAKDGRLGTLGTKPFQNVETSTPLASKTCRMLKSEYVWTADAARGADSSPVGTMSKVKSIAHDVHMLSPIPSLPSHQNKSPESPNCSPVKHSLQRESVHIKSSSKLRSGAGLSHHSSSGCSAKYSTSSSHSTQPLMSRYRWKAVSPRSRISAGSPSTASVQTRLSLSVPRSVYKVKSRTKIVKRKILNTTAQGGSIGTSTLRGQASRSQPKIYCTISKHKIRKLPFSRTPSQGKRGGKHSMQFLNIM</sequence>
<name>A0A8C4R283_EPTBU</name>
<keyword evidence="3" id="KW-1185">Reference proteome</keyword>
<reference evidence="2" key="1">
    <citation type="submission" date="2025-08" db="UniProtKB">
        <authorList>
            <consortium name="Ensembl"/>
        </authorList>
    </citation>
    <scope>IDENTIFICATION</scope>
</reference>
<accession>A0A8C4R283</accession>
<dbReference type="Proteomes" id="UP000694388">
    <property type="component" value="Unplaced"/>
</dbReference>
<proteinExistence type="predicted"/>
<organism evidence="2 3">
    <name type="scientific">Eptatretus burgeri</name>
    <name type="common">Inshore hagfish</name>
    <dbReference type="NCBI Taxonomy" id="7764"/>
    <lineage>
        <taxon>Eukaryota</taxon>
        <taxon>Metazoa</taxon>
        <taxon>Chordata</taxon>
        <taxon>Craniata</taxon>
        <taxon>Vertebrata</taxon>
        <taxon>Cyclostomata</taxon>
        <taxon>Myxini</taxon>
        <taxon>Myxiniformes</taxon>
        <taxon>Myxinidae</taxon>
        <taxon>Eptatretinae</taxon>
        <taxon>Eptatretus</taxon>
    </lineage>
</organism>
<protein>
    <submittedName>
        <fullName evidence="2">Uncharacterized protein</fullName>
    </submittedName>
</protein>
<feature type="region of interest" description="Disordered" evidence="1">
    <location>
        <begin position="317"/>
        <end position="381"/>
    </location>
</feature>
<dbReference type="Ensembl" id="ENSEBUT00000023205.1">
    <property type="protein sequence ID" value="ENSEBUP00000022629.1"/>
    <property type="gene ID" value="ENSEBUG00000013940.1"/>
</dbReference>
<evidence type="ECO:0000313" key="2">
    <source>
        <dbReference type="Ensembl" id="ENSEBUP00000022629.1"/>
    </source>
</evidence>
<reference evidence="2" key="2">
    <citation type="submission" date="2025-09" db="UniProtKB">
        <authorList>
            <consortium name="Ensembl"/>
        </authorList>
    </citation>
    <scope>IDENTIFICATION</scope>
</reference>
<evidence type="ECO:0000256" key="1">
    <source>
        <dbReference type="SAM" id="MobiDB-lite"/>
    </source>
</evidence>
<dbReference type="AlphaFoldDB" id="A0A8C4R283"/>
<evidence type="ECO:0000313" key="3">
    <source>
        <dbReference type="Proteomes" id="UP000694388"/>
    </source>
</evidence>